<protein>
    <submittedName>
        <fullName evidence="1">Uncharacterized protein</fullName>
    </submittedName>
</protein>
<dbReference type="AlphaFoldDB" id="B8INU0"/>
<keyword evidence="2" id="KW-1185">Reference proteome</keyword>
<evidence type="ECO:0000313" key="2">
    <source>
        <dbReference type="Proteomes" id="UP000008207"/>
    </source>
</evidence>
<organism evidence="1 2">
    <name type="scientific">Methylobacterium nodulans (strain LMG 21967 / CNCM I-2342 / ORS 2060)</name>
    <dbReference type="NCBI Taxonomy" id="460265"/>
    <lineage>
        <taxon>Bacteria</taxon>
        <taxon>Pseudomonadati</taxon>
        <taxon>Pseudomonadota</taxon>
        <taxon>Alphaproteobacteria</taxon>
        <taxon>Hyphomicrobiales</taxon>
        <taxon>Methylobacteriaceae</taxon>
        <taxon>Methylobacterium</taxon>
    </lineage>
</organism>
<dbReference type="KEGG" id="mno:Mnod_3546"/>
<proteinExistence type="predicted"/>
<reference evidence="1 2" key="1">
    <citation type="submission" date="2009-01" db="EMBL/GenBank/DDBJ databases">
        <title>Complete sequence of chromosome of Methylobacterium nodulans ORS 2060.</title>
        <authorList>
            <consortium name="US DOE Joint Genome Institute"/>
            <person name="Lucas S."/>
            <person name="Copeland A."/>
            <person name="Lapidus A."/>
            <person name="Glavina del Rio T."/>
            <person name="Dalin E."/>
            <person name="Tice H."/>
            <person name="Bruce D."/>
            <person name="Goodwin L."/>
            <person name="Pitluck S."/>
            <person name="Sims D."/>
            <person name="Brettin T."/>
            <person name="Detter J.C."/>
            <person name="Han C."/>
            <person name="Larimer F."/>
            <person name="Land M."/>
            <person name="Hauser L."/>
            <person name="Kyrpides N."/>
            <person name="Ivanova N."/>
            <person name="Marx C.J."/>
            <person name="Richardson P."/>
        </authorList>
    </citation>
    <scope>NUCLEOTIDE SEQUENCE [LARGE SCALE GENOMIC DNA]</scope>
    <source>
        <strain evidence="2">LMG 21967 / CNCM I-2342 / ORS 2060</strain>
    </source>
</reference>
<gene>
    <name evidence="1" type="ordered locus">Mnod_3546</name>
</gene>
<evidence type="ECO:0000313" key="1">
    <source>
        <dbReference type="EMBL" id="ACL58456.1"/>
    </source>
</evidence>
<name>B8INU0_METNO</name>
<dbReference type="eggNOG" id="ENOG5033JMT">
    <property type="taxonomic scope" value="Bacteria"/>
</dbReference>
<sequence length="123" mass="12763">MGLLDGGLAGVFGAAFSWMYVDAVYEVDGPASGPSYDPTPGAPQTFPCKAQRDEWTAYERQGGLVAAKDWKVMVLTKTLDVQPVEGGRITIGGQTLTIASSGGSAPAVSSDPAGAAWVLRCRL</sequence>
<dbReference type="OrthoDB" id="7205619at2"/>
<dbReference type="EMBL" id="CP001349">
    <property type="protein sequence ID" value="ACL58456.1"/>
    <property type="molecule type" value="Genomic_DNA"/>
</dbReference>
<dbReference type="Proteomes" id="UP000008207">
    <property type="component" value="Chromosome"/>
</dbReference>
<dbReference type="STRING" id="460265.Mnod_3546"/>
<accession>B8INU0</accession>
<dbReference type="HOGENOM" id="CLU_2012601_0_0_5"/>
<dbReference type="RefSeq" id="WP_015930116.1">
    <property type="nucleotide sequence ID" value="NC_011894.1"/>
</dbReference>